<evidence type="ECO:0000313" key="14">
    <source>
        <dbReference type="EMBL" id="MFC3614111.1"/>
    </source>
</evidence>
<evidence type="ECO:0000259" key="13">
    <source>
        <dbReference type="Pfam" id="PF02803"/>
    </source>
</evidence>
<keyword evidence="6 11" id="KW-0808">Transferase</keyword>
<evidence type="ECO:0000256" key="8">
    <source>
        <dbReference type="ARBA" id="ARBA00023315"/>
    </source>
</evidence>
<keyword evidence="7" id="KW-0058">Aromatic hydrocarbons catabolism</keyword>
<dbReference type="Gene3D" id="3.40.47.10">
    <property type="match status" value="1"/>
</dbReference>
<evidence type="ECO:0000256" key="5">
    <source>
        <dbReference type="ARBA" id="ARBA00016181"/>
    </source>
</evidence>
<keyword evidence="8 11" id="KW-0012">Acyltransferase</keyword>
<evidence type="ECO:0000256" key="6">
    <source>
        <dbReference type="ARBA" id="ARBA00022679"/>
    </source>
</evidence>
<dbReference type="NCBIfam" id="TIGR02430">
    <property type="entry name" value="pcaF"/>
    <property type="match status" value="1"/>
</dbReference>
<proteinExistence type="inferred from homology"/>
<dbReference type="GO" id="GO:0033812">
    <property type="term" value="F:3-oxoadipyl-CoA thiolase activity"/>
    <property type="evidence" value="ECO:0007669"/>
    <property type="project" value="UniProtKB-EC"/>
</dbReference>
<dbReference type="Pfam" id="PF00108">
    <property type="entry name" value="Thiolase_N"/>
    <property type="match status" value="1"/>
</dbReference>
<name>A0ABV7TGH1_9RHOB</name>
<dbReference type="NCBIfam" id="NF006551">
    <property type="entry name" value="PRK09050.1"/>
    <property type="match status" value="1"/>
</dbReference>
<dbReference type="PROSITE" id="PS00098">
    <property type="entry name" value="THIOLASE_1"/>
    <property type="match status" value="1"/>
</dbReference>
<comment type="similarity">
    <text evidence="3 11">Belongs to the thiolase-like superfamily. Thiolase family.</text>
</comment>
<comment type="catalytic activity">
    <reaction evidence="10">
        <text>succinyl-CoA + acetyl-CoA = 3-oxoadipyl-CoA + CoA</text>
        <dbReference type="Rhea" id="RHEA:19481"/>
        <dbReference type="ChEBI" id="CHEBI:57287"/>
        <dbReference type="ChEBI" id="CHEBI:57288"/>
        <dbReference type="ChEBI" id="CHEBI:57292"/>
        <dbReference type="ChEBI" id="CHEBI:57348"/>
        <dbReference type="EC" id="2.3.1.174"/>
    </reaction>
</comment>
<gene>
    <name evidence="14" type="primary">pcaF</name>
    <name evidence="14" type="ORF">ACFORG_10100</name>
</gene>
<evidence type="ECO:0000256" key="3">
    <source>
        <dbReference type="ARBA" id="ARBA00010982"/>
    </source>
</evidence>
<evidence type="ECO:0000256" key="11">
    <source>
        <dbReference type="RuleBase" id="RU003557"/>
    </source>
</evidence>
<dbReference type="NCBIfam" id="TIGR01930">
    <property type="entry name" value="AcCoA-C-Actrans"/>
    <property type="match status" value="1"/>
</dbReference>
<feature type="domain" description="Thiolase N-terminal" evidence="12">
    <location>
        <begin position="4"/>
        <end position="267"/>
    </location>
</feature>
<dbReference type="InterPro" id="IPR012793">
    <property type="entry name" value="PcaF"/>
</dbReference>
<protein>
    <recommendedName>
        <fullName evidence="5">Beta-ketoadipyl-CoA thiolase</fullName>
        <ecNumber evidence="4">2.3.1.174</ecNumber>
    </recommendedName>
    <alternativeName>
        <fullName evidence="9">3-oxoadipyl-CoA thiolase</fullName>
    </alternativeName>
</protein>
<organism evidence="14 15">
    <name type="scientific">Lutimaribacter marinistellae</name>
    <dbReference type="NCBI Taxonomy" id="1820329"/>
    <lineage>
        <taxon>Bacteria</taxon>
        <taxon>Pseudomonadati</taxon>
        <taxon>Pseudomonadota</taxon>
        <taxon>Alphaproteobacteria</taxon>
        <taxon>Rhodobacterales</taxon>
        <taxon>Roseobacteraceae</taxon>
        <taxon>Lutimaribacter</taxon>
    </lineage>
</organism>
<comment type="caution">
    <text evidence="14">The sequence shown here is derived from an EMBL/GenBank/DDBJ whole genome shotgun (WGS) entry which is preliminary data.</text>
</comment>
<dbReference type="InterPro" id="IPR020613">
    <property type="entry name" value="Thiolase_CS"/>
</dbReference>
<comment type="pathway">
    <text evidence="2">Aromatic compound metabolism; beta-ketoadipate pathway; acetyl-CoA and succinyl-CoA from 3-oxoadipate: step 2/2.</text>
</comment>
<evidence type="ECO:0000256" key="2">
    <source>
        <dbReference type="ARBA" id="ARBA00005071"/>
    </source>
</evidence>
<evidence type="ECO:0000256" key="9">
    <source>
        <dbReference type="ARBA" id="ARBA00041222"/>
    </source>
</evidence>
<evidence type="ECO:0000256" key="1">
    <source>
        <dbReference type="ARBA" id="ARBA00003720"/>
    </source>
</evidence>
<dbReference type="PROSITE" id="PS00099">
    <property type="entry name" value="THIOLASE_3"/>
    <property type="match status" value="1"/>
</dbReference>
<evidence type="ECO:0000256" key="10">
    <source>
        <dbReference type="ARBA" id="ARBA00048527"/>
    </source>
</evidence>
<comment type="function">
    <text evidence="1">Catalyzes thiolytic cleavage of beta-ketoadipyl-CoA to succinyl-CoA and acetyl-CoA.</text>
</comment>
<dbReference type="InterPro" id="IPR020617">
    <property type="entry name" value="Thiolase_C"/>
</dbReference>
<evidence type="ECO:0000256" key="7">
    <source>
        <dbReference type="ARBA" id="ARBA00022797"/>
    </source>
</evidence>
<reference evidence="15" key="1">
    <citation type="journal article" date="2019" name="Int. J. Syst. Evol. Microbiol.">
        <title>The Global Catalogue of Microorganisms (GCM) 10K type strain sequencing project: providing services to taxonomists for standard genome sequencing and annotation.</title>
        <authorList>
            <consortium name="The Broad Institute Genomics Platform"/>
            <consortium name="The Broad Institute Genome Sequencing Center for Infectious Disease"/>
            <person name="Wu L."/>
            <person name="Ma J."/>
        </authorList>
    </citation>
    <scope>NUCLEOTIDE SEQUENCE [LARGE SCALE GENOMIC DNA]</scope>
    <source>
        <strain evidence="15">KCTC 42911</strain>
    </source>
</reference>
<sequence>MDAFICDGIRTPIGRYGGALSQVRTDDLAAIPIAALVERNPNVDWSAIDDVVYGDANQAGESNRNVARMAALLAGLPIEVPGTTINRLCASGMDAVGMVSRAIKAGDYDIAIAGGVESMSRAPFVMPKATSAFTRANAVYDTTIGWRFVNPKMKEMYGTDSMPETADNVAQDYQISREDQDAFAARSQARWAAAHEAGVFNEEITPVTIPQRKGDAIVVDTDEHPRPGTTAEKLSGLKGVNGPDKSVTAGNASGVNDGAAALLIANEAAARKNSLTPMARIVGMSVAGVAPRIMGIGPVPASRKALERAGLTIDQMDVIELNEAFASQGIATLRELGVAEDAPHVNPNGGAIAIGHPLGMSGARLVMTAAYQLKRTGGRYALCTMCVGVGQGAALILERV</sequence>
<dbReference type="InterPro" id="IPR020615">
    <property type="entry name" value="Thiolase_acyl_enz_int_AS"/>
</dbReference>
<dbReference type="EC" id="2.3.1.174" evidence="4"/>
<evidence type="ECO:0000256" key="4">
    <source>
        <dbReference type="ARBA" id="ARBA00012233"/>
    </source>
</evidence>
<keyword evidence="15" id="KW-1185">Reference proteome</keyword>
<dbReference type="PANTHER" id="PTHR18919:SF107">
    <property type="entry name" value="ACETYL-COA ACETYLTRANSFERASE, CYTOSOLIC"/>
    <property type="match status" value="1"/>
</dbReference>
<dbReference type="PROSITE" id="PS00737">
    <property type="entry name" value="THIOLASE_2"/>
    <property type="match status" value="1"/>
</dbReference>
<dbReference type="InterPro" id="IPR002155">
    <property type="entry name" value="Thiolase"/>
</dbReference>
<dbReference type="PIRSF" id="PIRSF000429">
    <property type="entry name" value="Ac-CoA_Ac_transf"/>
    <property type="match status" value="1"/>
</dbReference>
<dbReference type="Proteomes" id="UP001595629">
    <property type="component" value="Unassembled WGS sequence"/>
</dbReference>
<accession>A0ABV7TGH1</accession>
<dbReference type="SUPFAM" id="SSF53901">
    <property type="entry name" value="Thiolase-like"/>
    <property type="match status" value="2"/>
</dbReference>
<dbReference type="PANTHER" id="PTHR18919">
    <property type="entry name" value="ACETYL-COA C-ACYLTRANSFERASE"/>
    <property type="match status" value="1"/>
</dbReference>
<evidence type="ECO:0000313" key="15">
    <source>
        <dbReference type="Proteomes" id="UP001595629"/>
    </source>
</evidence>
<feature type="domain" description="Thiolase C-terminal" evidence="13">
    <location>
        <begin position="275"/>
        <end position="399"/>
    </location>
</feature>
<dbReference type="InterPro" id="IPR016039">
    <property type="entry name" value="Thiolase-like"/>
</dbReference>
<dbReference type="RefSeq" id="WP_386735300.1">
    <property type="nucleotide sequence ID" value="NZ_JBHRXI010000010.1"/>
</dbReference>
<dbReference type="Pfam" id="PF02803">
    <property type="entry name" value="Thiolase_C"/>
    <property type="match status" value="1"/>
</dbReference>
<evidence type="ECO:0000259" key="12">
    <source>
        <dbReference type="Pfam" id="PF00108"/>
    </source>
</evidence>
<dbReference type="EMBL" id="JBHRXI010000010">
    <property type="protein sequence ID" value="MFC3614111.1"/>
    <property type="molecule type" value="Genomic_DNA"/>
</dbReference>
<dbReference type="InterPro" id="IPR020610">
    <property type="entry name" value="Thiolase_AS"/>
</dbReference>
<dbReference type="InterPro" id="IPR020616">
    <property type="entry name" value="Thiolase_N"/>
</dbReference>
<dbReference type="CDD" id="cd00751">
    <property type="entry name" value="thiolase"/>
    <property type="match status" value="1"/>
</dbReference>